<feature type="transmembrane region" description="Helical" evidence="9">
    <location>
        <begin position="762"/>
        <end position="783"/>
    </location>
</feature>
<evidence type="ECO:0000256" key="6">
    <source>
        <dbReference type="ARBA" id="ARBA00022989"/>
    </source>
</evidence>
<evidence type="ECO:0000259" key="10">
    <source>
        <dbReference type="PROSITE" id="PS50850"/>
    </source>
</evidence>
<dbReference type="PROSITE" id="PS50850">
    <property type="entry name" value="MFS"/>
    <property type="match status" value="2"/>
</dbReference>
<dbReference type="PANTHER" id="PTHR48022">
    <property type="entry name" value="PLASTIDIC GLUCOSE TRANSPORTER 4"/>
    <property type="match status" value="1"/>
</dbReference>
<feature type="transmembrane region" description="Helical" evidence="9">
    <location>
        <begin position="255"/>
        <end position="274"/>
    </location>
</feature>
<dbReference type="PROSITE" id="PS00217">
    <property type="entry name" value="SUGAR_TRANSPORT_2"/>
    <property type="match status" value="2"/>
</dbReference>
<feature type="transmembrane region" description="Helical" evidence="9">
    <location>
        <begin position="377"/>
        <end position="396"/>
    </location>
</feature>
<comment type="similarity">
    <text evidence="2">Belongs to the major facilitator superfamily. Sugar transporter (TC 2.A.1.1) family.</text>
</comment>
<dbReference type="GO" id="GO:0005886">
    <property type="term" value="C:plasma membrane"/>
    <property type="evidence" value="ECO:0007669"/>
    <property type="project" value="TreeGrafter"/>
</dbReference>
<protein>
    <submittedName>
        <fullName evidence="11">Low-affinity glucose transporter HXT3</fullName>
    </submittedName>
</protein>
<feature type="transmembrane region" description="Helical" evidence="9">
    <location>
        <begin position="728"/>
        <end position="750"/>
    </location>
</feature>
<accession>A0A0W0CBA5</accession>
<dbReference type="Gene3D" id="1.20.1250.20">
    <property type="entry name" value="MFS general substrate transporter like domains"/>
    <property type="match status" value="2"/>
</dbReference>
<feature type="transmembrane region" description="Helical" evidence="9">
    <location>
        <begin position="188"/>
        <end position="210"/>
    </location>
</feature>
<evidence type="ECO:0000256" key="3">
    <source>
        <dbReference type="ARBA" id="ARBA00022448"/>
    </source>
</evidence>
<evidence type="ECO:0000256" key="8">
    <source>
        <dbReference type="SAM" id="MobiDB-lite"/>
    </source>
</evidence>
<feature type="transmembrane region" description="Helical" evidence="9">
    <location>
        <begin position="947"/>
        <end position="967"/>
    </location>
</feature>
<dbReference type="PROSITE" id="PS00216">
    <property type="entry name" value="SUGAR_TRANSPORT_1"/>
    <property type="match status" value="2"/>
</dbReference>
<feature type="transmembrane region" description="Helical" evidence="9">
    <location>
        <begin position="795"/>
        <end position="814"/>
    </location>
</feature>
<feature type="region of interest" description="Disordered" evidence="8">
    <location>
        <begin position="1"/>
        <end position="37"/>
    </location>
</feature>
<dbReference type="AlphaFoldDB" id="A0A0W0CBA5"/>
<dbReference type="FunFam" id="1.20.1250.20:FF:000044">
    <property type="entry name" value="Hexose transporter Hxt3p"/>
    <property type="match status" value="2"/>
</dbReference>
<keyword evidence="7 9" id="KW-0472">Membrane</keyword>
<evidence type="ECO:0000313" key="12">
    <source>
        <dbReference type="Proteomes" id="UP000054886"/>
    </source>
</evidence>
<keyword evidence="3" id="KW-0813">Transport</keyword>
<feature type="transmembrane region" description="Helical" evidence="9">
    <location>
        <begin position="987"/>
        <end position="1010"/>
    </location>
</feature>
<evidence type="ECO:0000256" key="5">
    <source>
        <dbReference type="ARBA" id="ARBA00022692"/>
    </source>
</evidence>
<dbReference type="NCBIfam" id="TIGR00879">
    <property type="entry name" value="SP"/>
    <property type="match status" value="2"/>
</dbReference>
<dbReference type="SUPFAM" id="SSF103473">
    <property type="entry name" value="MFS general substrate transporter"/>
    <property type="match status" value="2"/>
</dbReference>
<name>A0A0W0CBA5_CANGB</name>
<sequence length="1128" mass="125376">MSNVDPTNPAYIPPTQTTNAGYIPPTQATISDEGSKSGSDYIYDANGVKQTRTDSMISGPKEELQKEVEEELHHKKKSDLIFVSLCCIMVAFGGFVFGWDTGTISGFVNQTDFLRRFGQQRSDGTYYLSNVRTGLIVAIFNIGCAIGGITLSKLGDIWGRRLGLVTVVVVYTIGIVIQIASIDKWYQYFIGRIISGLGVGGIAVLSPMLISEVSPKQLRGTLVSCYQLMITCGIFLGYCTNYGTKNYSNSVQWRVPLGLCFAWALFMIFGVMCVPESPRYLVEVGKLEEAKRSLARANKTTVDSPIVLLELDKYQASVEAERLAGSASWGELVTGKPQMLRRTIMGMMIQSLQQLTGANYFFYYGTTIFRAVGLDDSFQTAIVLGVVNFVSTFYALYTVDHYGRRNCLMWGCVGMVCCYVVYASVGVTRLWPNGEGNGSSKGAGNCMIVFACFFIFCFATTWAPIAYVIVSESYPLRIRGKAMSIAIAANWIWGFLIAFFTPFITSAINFYYGYVFMGCMVFAYFYVFFFVPETKGLTLEEVNQMYEEGVLPWKSSSWVPPDRRTAEYNLDDYAHDDKPWYKRVDSHESKYLNQVGKNDMADEFVQNEMIANPNTGKGAFVGVIISCFMVAFGGFVFGWDTGTISGFVAQKDFIHRFGMKHPDGTEYLSKVRTGLIVSIFNIGCAIGGIILSKLGDTKGRKMGLVVVVVIYIVGIIIQIASINKWYQYFIGRIISGLGVGGISVLSPMLISEVAPSDLRGSLVSCYQLMITLGIFLGYCTNFGTKNYTNSVQWRVPLGLCFAWALFMIGGMTFVPESPRYLVEAGQIEEARSSLSRINKCSPDHPYIQQELDLIQASVDEARSAGSASWGELFTGKPAMFRRTLMGIMIQSLQQLTGDNYFFYYGTIVFKAVGLEDSFETSIVFGVVNFFSTCCSLLTVDRFGRRNCLLYGAIGMVCCYVVYASVGVTRLWPHGQGNGSSKGAGNCMIVFSCFYIFCFATTWAPIAYVIISETFPLRIKAKAMSIATAANWIWGFLIAFFTPFITGAINFYYGYVFMGCMVFAYFYVFFFVSETKGLTLEEVNEMYAEGVLPWKSSKWVPASRRGADYDADALMHDDTPWYKRVVGRG</sequence>
<dbReference type="PANTHER" id="PTHR48022:SF75">
    <property type="entry name" value="GALACTOSE TRANSPORTER-RELATED"/>
    <property type="match status" value="1"/>
</dbReference>
<comment type="caution">
    <text evidence="11">The sequence shown here is derived from an EMBL/GenBank/DDBJ whole genome shotgun (WGS) entry which is preliminary data.</text>
</comment>
<dbReference type="GO" id="GO:0005351">
    <property type="term" value="F:carbohydrate:proton symporter activity"/>
    <property type="evidence" value="ECO:0007669"/>
    <property type="project" value="TreeGrafter"/>
</dbReference>
<keyword evidence="6 9" id="KW-1133">Transmembrane helix</keyword>
<feature type="transmembrane region" description="Helical" evidence="9">
    <location>
        <begin position="482"/>
        <end position="504"/>
    </location>
</feature>
<dbReference type="CDD" id="cd17356">
    <property type="entry name" value="MFS_HXT"/>
    <property type="match status" value="2"/>
</dbReference>
<feature type="transmembrane region" description="Helical" evidence="9">
    <location>
        <begin position="1022"/>
        <end position="1044"/>
    </location>
</feature>
<dbReference type="Proteomes" id="UP000054886">
    <property type="component" value="Unassembled WGS sequence"/>
</dbReference>
<dbReference type="VEuPathDB" id="FungiDB:CAGL0A01826g"/>
<evidence type="ECO:0000256" key="7">
    <source>
        <dbReference type="ARBA" id="ARBA00023136"/>
    </source>
</evidence>
<feature type="transmembrane region" description="Helical" evidence="9">
    <location>
        <begin position="80"/>
        <end position="99"/>
    </location>
</feature>
<evidence type="ECO:0000256" key="9">
    <source>
        <dbReference type="SAM" id="Phobius"/>
    </source>
</evidence>
<dbReference type="GO" id="GO:1904659">
    <property type="term" value="P:D-glucose transmembrane transport"/>
    <property type="evidence" value="ECO:0007669"/>
    <property type="project" value="EnsemblFungi"/>
</dbReference>
<evidence type="ECO:0000256" key="1">
    <source>
        <dbReference type="ARBA" id="ARBA00004141"/>
    </source>
</evidence>
<feature type="transmembrane region" description="Helical" evidence="9">
    <location>
        <begin position="619"/>
        <end position="639"/>
    </location>
</feature>
<dbReference type="InterPro" id="IPR020846">
    <property type="entry name" value="MFS_dom"/>
</dbReference>
<feature type="transmembrane region" description="Helical" evidence="9">
    <location>
        <begin position="162"/>
        <end position="182"/>
    </location>
</feature>
<dbReference type="VEuPathDB" id="FungiDB:GVI51_A01551"/>
<dbReference type="GO" id="GO:0055056">
    <property type="term" value="F:D-glucose transmembrane transporter activity"/>
    <property type="evidence" value="ECO:0007669"/>
    <property type="project" value="EnsemblFungi"/>
</dbReference>
<keyword evidence="4 11" id="KW-0762">Sugar transport</keyword>
<evidence type="ECO:0000256" key="2">
    <source>
        <dbReference type="ARBA" id="ARBA00010992"/>
    </source>
</evidence>
<comment type="subcellular location">
    <subcellularLocation>
        <location evidence="1">Membrane</location>
        <topology evidence="1">Multi-pass membrane protein</topology>
    </subcellularLocation>
</comment>
<reference evidence="11 12" key="1">
    <citation type="submission" date="2015-10" db="EMBL/GenBank/DDBJ databases">
        <title>Draft genomes sequences of Candida glabrata isolates 1A, 1B, 2A, 2B, 3A and 3B.</title>
        <authorList>
            <person name="Haavelsrud O.E."/>
            <person name="Gaustad P."/>
        </authorList>
    </citation>
    <scope>NUCLEOTIDE SEQUENCE [LARGE SCALE GENOMIC DNA]</scope>
    <source>
        <strain evidence="11">910700640</strain>
    </source>
</reference>
<dbReference type="Pfam" id="PF00083">
    <property type="entry name" value="Sugar_tr"/>
    <property type="match status" value="2"/>
</dbReference>
<evidence type="ECO:0000256" key="4">
    <source>
        <dbReference type="ARBA" id="ARBA00022597"/>
    </source>
</evidence>
<organism evidence="11 12">
    <name type="scientific">Candida glabrata</name>
    <name type="common">Yeast</name>
    <name type="synonym">Torulopsis glabrata</name>
    <dbReference type="NCBI Taxonomy" id="5478"/>
    <lineage>
        <taxon>Eukaryota</taxon>
        <taxon>Fungi</taxon>
        <taxon>Dikarya</taxon>
        <taxon>Ascomycota</taxon>
        <taxon>Saccharomycotina</taxon>
        <taxon>Saccharomycetes</taxon>
        <taxon>Saccharomycetales</taxon>
        <taxon>Saccharomycetaceae</taxon>
        <taxon>Nakaseomyces</taxon>
    </lineage>
</organism>
<dbReference type="VEuPathDB" id="FungiDB:B1J91_A01804g"/>
<dbReference type="InterPro" id="IPR036259">
    <property type="entry name" value="MFS_trans_sf"/>
</dbReference>
<dbReference type="VEuPathDB" id="FungiDB:GWK60_A01617"/>
<dbReference type="VEuPathDB" id="FungiDB:CAGL0A01804g"/>
<dbReference type="VEuPathDB" id="FungiDB:GWK60_A01639"/>
<feature type="transmembrane region" description="Helical" evidence="9">
    <location>
        <begin position="1050"/>
        <end position="1071"/>
    </location>
</feature>
<dbReference type="VEuPathDB" id="FungiDB:B1J91_A01826g"/>
<keyword evidence="5 9" id="KW-0812">Transmembrane</keyword>
<dbReference type="InterPro" id="IPR005829">
    <property type="entry name" value="Sugar_transporter_CS"/>
</dbReference>
<dbReference type="EMBL" id="LLZZ01000165">
    <property type="protein sequence ID" value="KTA96894.1"/>
    <property type="molecule type" value="Genomic_DNA"/>
</dbReference>
<evidence type="ECO:0000313" key="11">
    <source>
        <dbReference type="EMBL" id="KTA96894.1"/>
    </source>
</evidence>
<dbReference type="GO" id="GO:0015578">
    <property type="term" value="F:mannose transmembrane transporter activity"/>
    <property type="evidence" value="ECO:0007669"/>
    <property type="project" value="EnsemblFungi"/>
</dbReference>
<feature type="transmembrane region" description="Helical" evidence="9">
    <location>
        <begin position="222"/>
        <end position="243"/>
    </location>
</feature>
<feature type="domain" description="Major facilitator superfamily (MFS) profile" evidence="10">
    <location>
        <begin position="626"/>
        <end position="1075"/>
    </location>
</feature>
<feature type="compositionally biased region" description="Polar residues" evidence="8">
    <location>
        <begin position="14"/>
        <end position="37"/>
    </location>
</feature>
<feature type="domain" description="Major facilitator superfamily (MFS) profile" evidence="10">
    <location>
        <begin position="86"/>
        <end position="535"/>
    </location>
</feature>
<dbReference type="InterPro" id="IPR005828">
    <property type="entry name" value="MFS_sugar_transport-like"/>
</dbReference>
<feature type="transmembrane region" description="Helical" evidence="9">
    <location>
        <begin position="447"/>
        <end position="470"/>
    </location>
</feature>
<dbReference type="GO" id="GO:0005353">
    <property type="term" value="F:fructose transmembrane transporter activity"/>
    <property type="evidence" value="ECO:0007669"/>
    <property type="project" value="EnsemblFungi"/>
</dbReference>
<gene>
    <name evidence="11" type="ORF">AO440_000068</name>
</gene>
<feature type="transmembrane region" description="Helical" evidence="9">
    <location>
        <begin position="703"/>
        <end position="722"/>
    </location>
</feature>
<feature type="transmembrane region" description="Helical" evidence="9">
    <location>
        <begin position="510"/>
        <end position="531"/>
    </location>
</feature>
<dbReference type="VEuPathDB" id="FungiDB:GVI51_A01573"/>
<dbReference type="PRINTS" id="PR00171">
    <property type="entry name" value="SUGRTRNSPORT"/>
</dbReference>
<feature type="transmembrane region" description="Helical" evidence="9">
    <location>
        <begin position="408"/>
        <end position="427"/>
    </location>
</feature>
<feature type="transmembrane region" description="Helical" evidence="9">
    <location>
        <begin position="131"/>
        <end position="150"/>
    </location>
</feature>
<dbReference type="InterPro" id="IPR003663">
    <property type="entry name" value="Sugar/inositol_transpt"/>
</dbReference>
<proteinExistence type="inferred from homology"/>
<dbReference type="InterPro" id="IPR050360">
    <property type="entry name" value="MFS_Sugar_Transporters"/>
</dbReference>